<proteinExistence type="predicted"/>
<dbReference type="AlphaFoldDB" id="A0A915I503"/>
<evidence type="ECO:0000256" key="1">
    <source>
        <dbReference type="SAM" id="Phobius"/>
    </source>
</evidence>
<reference evidence="3" key="1">
    <citation type="submission" date="2022-11" db="UniProtKB">
        <authorList>
            <consortium name="WormBaseParasite"/>
        </authorList>
    </citation>
    <scope>IDENTIFICATION</scope>
</reference>
<evidence type="ECO:0000313" key="2">
    <source>
        <dbReference type="Proteomes" id="UP000887565"/>
    </source>
</evidence>
<dbReference type="WBParaSite" id="nRc.2.0.1.t09222-RA">
    <property type="protein sequence ID" value="nRc.2.0.1.t09222-RA"/>
    <property type="gene ID" value="nRc.2.0.1.g09222"/>
</dbReference>
<accession>A0A915I503</accession>
<organism evidence="2 3">
    <name type="scientific">Romanomermis culicivorax</name>
    <name type="common">Nematode worm</name>
    <dbReference type="NCBI Taxonomy" id="13658"/>
    <lineage>
        <taxon>Eukaryota</taxon>
        <taxon>Metazoa</taxon>
        <taxon>Ecdysozoa</taxon>
        <taxon>Nematoda</taxon>
        <taxon>Enoplea</taxon>
        <taxon>Dorylaimia</taxon>
        <taxon>Mermithida</taxon>
        <taxon>Mermithoidea</taxon>
        <taxon>Mermithidae</taxon>
        <taxon>Romanomermis</taxon>
    </lineage>
</organism>
<keyword evidence="1" id="KW-1133">Transmembrane helix</keyword>
<feature type="transmembrane region" description="Helical" evidence="1">
    <location>
        <begin position="127"/>
        <end position="151"/>
    </location>
</feature>
<protein>
    <submittedName>
        <fullName evidence="3">Uncharacterized protein</fullName>
    </submittedName>
</protein>
<keyword evidence="1" id="KW-0812">Transmembrane</keyword>
<evidence type="ECO:0000313" key="3">
    <source>
        <dbReference type="WBParaSite" id="nRc.2.0.1.t09222-RA"/>
    </source>
</evidence>
<sequence length="217" mass="23823">MSVVNYTEPADCSRDLMVCFVQCILCLTNATGACLISTCELTATFASTYSRKKTNRNPIMGRFNNNSNAIVEPCPFDTFLNLAEDSNALDSKCTIVFSRPTTCDFCSASLGLKVQTPWAFNFDKKTFYIVVGIVTVAFCFGLVIGTTCTFCRGRRHSNAAKSKWSLPLEKDATGSGKRNDHSQVAKMTKTTLFSGCSWPTNISDGQMQQKNVGKMDT</sequence>
<dbReference type="Proteomes" id="UP000887565">
    <property type="component" value="Unplaced"/>
</dbReference>
<name>A0A915I503_ROMCU</name>
<keyword evidence="1" id="KW-0472">Membrane</keyword>
<keyword evidence="2" id="KW-1185">Reference proteome</keyword>